<proteinExistence type="predicted"/>
<reference evidence="2" key="1">
    <citation type="journal article" date="2019" name="Int. J. Syst. Evol. Microbiol.">
        <title>The Global Catalogue of Microorganisms (GCM) 10K type strain sequencing project: providing services to taxonomists for standard genome sequencing and annotation.</title>
        <authorList>
            <consortium name="The Broad Institute Genomics Platform"/>
            <consortium name="The Broad Institute Genome Sequencing Center for Infectious Disease"/>
            <person name="Wu L."/>
            <person name="Ma J."/>
        </authorList>
    </citation>
    <scope>NUCLEOTIDE SEQUENCE [LARGE SCALE GENOMIC DNA]</scope>
    <source>
        <strain evidence="2">CGMCC 4.7241</strain>
    </source>
</reference>
<accession>A0ABV7Y4J8</accession>
<keyword evidence="2" id="KW-1185">Reference proteome</keyword>
<dbReference type="RefSeq" id="WP_205121836.1">
    <property type="nucleotide sequence ID" value="NZ_JAFBCM010000001.1"/>
</dbReference>
<evidence type="ECO:0000313" key="1">
    <source>
        <dbReference type="EMBL" id="MFC3759694.1"/>
    </source>
</evidence>
<comment type="caution">
    <text evidence="1">The sequence shown here is derived from an EMBL/GenBank/DDBJ whole genome shotgun (WGS) entry which is preliminary data.</text>
</comment>
<evidence type="ECO:0000313" key="2">
    <source>
        <dbReference type="Proteomes" id="UP001595699"/>
    </source>
</evidence>
<protein>
    <submittedName>
        <fullName evidence="1">Uncharacterized protein</fullName>
    </submittedName>
</protein>
<dbReference type="EMBL" id="JBHRZH010000002">
    <property type="protein sequence ID" value="MFC3759694.1"/>
    <property type="molecule type" value="Genomic_DNA"/>
</dbReference>
<sequence>MRPRRHCGRRLRLAGVEQISDRVAAFGDHVSNSDREVGQVVRPALVEP</sequence>
<organism evidence="1 2">
    <name type="scientific">Tenggerimyces flavus</name>
    <dbReference type="NCBI Taxonomy" id="1708749"/>
    <lineage>
        <taxon>Bacteria</taxon>
        <taxon>Bacillati</taxon>
        <taxon>Actinomycetota</taxon>
        <taxon>Actinomycetes</taxon>
        <taxon>Propionibacteriales</taxon>
        <taxon>Nocardioidaceae</taxon>
        <taxon>Tenggerimyces</taxon>
    </lineage>
</organism>
<dbReference type="Proteomes" id="UP001595699">
    <property type="component" value="Unassembled WGS sequence"/>
</dbReference>
<name>A0ABV7Y4J8_9ACTN</name>
<gene>
    <name evidence="1" type="ORF">ACFOUW_02495</name>
</gene>